<feature type="domain" description="Teneurin-like YD-shell" evidence="2">
    <location>
        <begin position="116"/>
        <end position="595"/>
    </location>
</feature>
<accession>A0A9D7SBR7</accession>
<reference evidence="3 4" key="1">
    <citation type="submission" date="2020-10" db="EMBL/GenBank/DDBJ databases">
        <title>Connecting structure to function with the recovery of over 1000 high-quality activated sludge metagenome-assembled genomes encoding full-length rRNA genes using long-read sequencing.</title>
        <authorList>
            <person name="Singleton C.M."/>
            <person name="Petriglieri F."/>
            <person name="Kristensen J.M."/>
            <person name="Kirkegaard R.H."/>
            <person name="Michaelsen T.Y."/>
            <person name="Andersen M.H."/>
            <person name="Karst S.M."/>
            <person name="Dueholm M.S."/>
            <person name="Nielsen P.H."/>
            <person name="Albertsen M."/>
        </authorList>
    </citation>
    <scope>NUCLEOTIDE SEQUENCE [LARGE SCALE GENOMIC DNA]</scope>
    <source>
        <strain evidence="3">Ribe_18-Q3-R11-54_BAT3C.373</strain>
    </source>
</reference>
<keyword evidence="1" id="KW-0677">Repeat</keyword>
<evidence type="ECO:0000313" key="3">
    <source>
        <dbReference type="EMBL" id="MBK9719039.1"/>
    </source>
</evidence>
<dbReference type="InterPro" id="IPR050708">
    <property type="entry name" value="T6SS_VgrG/RHS"/>
</dbReference>
<evidence type="ECO:0000256" key="1">
    <source>
        <dbReference type="ARBA" id="ARBA00022737"/>
    </source>
</evidence>
<comment type="caution">
    <text evidence="3">The sequence shown here is derived from an EMBL/GenBank/DDBJ whole genome shotgun (WGS) entry which is preliminary data.</text>
</comment>
<dbReference type="InterPro" id="IPR022385">
    <property type="entry name" value="Rhs_assc_core"/>
</dbReference>
<dbReference type="PANTHER" id="PTHR32305">
    <property type="match status" value="1"/>
</dbReference>
<dbReference type="Gene3D" id="2.180.10.10">
    <property type="entry name" value="RHS repeat-associated core"/>
    <property type="match status" value="2"/>
</dbReference>
<sequence length="1014" mass="113827">MLQIKGPKDPTYSLKFSYTLNTSSKSFAKTDHYDVQNPSNDLQTVTIVNGLGQPVQIKKDIVKYDNGTFDEGVSISGIVTKDKFGRAIKQYHPKFATSMSYDFDSSPSPTVTSETTFDEVDRPLTVKDADNTVSTVSYDISDGALHTVTTIPQNASTNIVKESYTDLDKQVVKQKDNGKTTTFEFDAAGQLLSVLDEDGNTTSSEYDLAGRRTQWIHPDAGTNTYTYDNLGQLMTMVTPNLAINSDEIIYQSDALGRIKSVTYPNYANSTPNINNVKYEYYPATTGGIDNNRGRLMLVQDATGLRKYEYGSQGEVVKDIRTIIAPGQDNKTYVHRFHYDTWNRIDTLIYPNKDTLLYKYDLGGNLNFMKAGVQVYIDSIGYDEFEQKVFCKYGNSTSQTYTYSTTLRRLSNLVSKDHSGASMYNLSYTFDKIGNVDSIHNSAGIINEMGGSYYHKYTYDNFNRISTAHGSWTGDPMNTLGNKASNYTLEMAYENMHRITTKQQEHIRDASSIGENTYDNLFKYEDVNHPNAVTSIENQTNSEVEEFNYDANGNVLLHEFDNGDTKNMLWDEANMLKAIKISNAGSFQHYIYDANGERTLKGIGQYGLMDLNGLSQTVSTIGNYSQYVSGYMVMGPHYMVTNHYYSGTERIACKLVGSVDSSIDNSLELSGTEKAGLPDRQSEDLELVRTEFGFDTLIIEDTDPEEDDCEGNNDCPNVLYFFHPDHIGSSTFLTDEAGNPYQFILYLPFGEGMAEQKAGGYSTKYRFTGKEVDEETGLYYFGARYYDPRISLWYGVDPLAEDAPDWNSYRYGFNNPIRMIDPDGMFETEAEAKAYAKEHKIKTGFFRNNKIVSNKDGSFSIDNKKAGTSTFQDRTLANEAHPDGVYEAPMVAANDVMSMNTKGGGFSFDPLTQIETLRDGSERKNEVQGGEGAPVGPGGALKGYNFIKTIGKKYNVFEKVVKAKDLPGQARAVFTQIKNMSGKTIRYFKDAFKIDGRHYERANKYPYKSRSRKLD</sequence>
<name>A0A9D7SBR7_9BACT</name>
<dbReference type="InterPro" id="IPR006530">
    <property type="entry name" value="YD"/>
</dbReference>
<dbReference type="NCBIfam" id="TIGR03696">
    <property type="entry name" value="Rhs_assc_core"/>
    <property type="match status" value="1"/>
</dbReference>
<dbReference type="InterPro" id="IPR056823">
    <property type="entry name" value="TEN-like_YD-shell"/>
</dbReference>
<evidence type="ECO:0000313" key="4">
    <source>
        <dbReference type="Proteomes" id="UP000808349"/>
    </source>
</evidence>
<dbReference type="AlphaFoldDB" id="A0A9D7SBR7"/>
<dbReference type="NCBIfam" id="TIGR01643">
    <property type="entry name" value="YD_repeat_2x"/>
    <property type="match status" value="1"/>
</dbReference>
<gene>
    <name evidence="3" type="ORF">IPO85_16295</name>
</gene>
<dbReference type="Pfam" id="PF25023">
    <property type="entry name" value="TEN_YD-shell"/>
    <property type="match status" value="1"/>
</dbReference>
<evidence type="ECO:0000259" key="2">
    <source>
        <dbReference type="Pfam" id="PF25023"/>
    </source>
</evidence>
<organism evidence="3 4">
    <name type="scientific">Candidatus Defluviibacterium haderslevense</name>
    <dbReference type="NCBI Taxonomy" id="2981993"/>
    <lineage>
        <taxon>Bacteria</taxon>
        <taxon>Pseudomonadati</taxon>
        <taxon>Bacteroidota</taxon>
        <taxon>Saprospiria</taxon>
        <taxon>Saprospirales</taxon>
        <taxon>Saprospiraceae</taxon>
        <taxon>Candidatus Defluviibacterium</taxon>
    </lineage>
</organism>
<dbReference type="Proteomes" id="UP000808349">
    <property type="component" value="Unassembled WGS sequence"/>
</dbReference>
<dbReference type="EMBL" id="JADKFW010000015">
    <property type="protein sequence ID" value="MBK9719039.1"/>
    <property type="molecule type" value="Genomic_DNA"/>
</dbReference>
<dbReference type="PANTHER" id="PTHR32305:SF17">
    <property type="entry name" value="TRNA NUCLEASE WAPA"/>
    <property type="match status" value="1"/>
</dbReference>
<protein>
    <recommendedName>
        <fullName evidence="2">Teneurin-like YD-shell domain-containing protein</fullName>
    </recommendedName>
</protein>
<proteinExistence type="predicted"/>